<protein>
    <recommendedName>
        <fullName evidence="5">ParB/Sulfiredoxin domain-containing protein</fullName>
    </recommendedName>
</protein>
<organism evidence="3 4">
    <name type="scientific">Gimesia maris</name>
    <dbReference type="NCBI Taxonomy" id="122"/>
    <lineage>
        <taxon>Bacteria</taxon>
        <taxon>Pseudomonadati</taxon>
        <taxon>Planctomycetota</taxon>
        <taxon>Planctomycetia</taxon>
        <taxon>Planctomycetales</taxon>
        <taxon>Planctomycetaceae</taxon>
        <taxon>Gimesia</taxon>
    </lineage>
</organism>
<reference evidence="3 4" key="1">
    <citation type="submission" date="2019-08" db="EMBL/GenBank/DDBJ databases">
        <title>Deep-cultivation of Planctomycetes and their phenomic and genomic characterization uncovers novel biology.</title>
        <authorList>
            <person name="Wiegand S."/>
            <person name="Jogler M."/>
            <person name="Boedeker C."/>
            <person name="Pinto D."/>
            <person name="Vollmers J."/>
            <person name="Rivas-Marin E."/>
            <person name="Kohn T."/>
            <person name="Peeters S.H."/>
            <person name="Heuer A."/>
            <person name="Rast P."/>
            <person name="Oberbeckmann S."/>
            <person name="Bunk B."/>
            <person name="Jeske O."/>
            <person name="Meyerdierks A."/>
            <person name="Storesund J.E."/>
            <person name="Kallscheuer N."/>
            <person name="Luecker S."/>
            <person name="Lage O.M."/>
            <person name="Pohl T."/>
            <person name="Merkel B.J."/>
            <person name="Hornburger P."/>
            <person name="Mueller R.-W."/>
            <person name="Bruemmer F."/>
            <person name="Labrenz M."/>
            <person name="Spormann A.M."/>
            <person name="Op den Camp H."/>
            <person name="Overmann J."/>
            <person name="Amann R."/>
            <person name="Jetten M.S.M."/>
            <person name="Mascher T."/>
            <person name="Medema M.H."/>
            <person name="Devos D.P."/>
            <person name="Kaster A.-K."/>
            <person name="Ovreas L."/>
            <person name="Rohde M."/>
            <person name="Galperin M.Y."/>
            <person name="Jogler C."/>
        </authorList>
    </citation>
    <scope>NUCLEOTIDE SEQUENCE [LARGE SCALE GENOMIC DNA]</scope>
    <source>
        <strain evidence="3 4">DSM 8797</strain>
    </source>
</reference>
<evidence type="ECO:0008006" key="5">
    <source>
        <dbReference type="Google" id="ProtNLM"/>
    </source>
</evidence>
<dbReference type="Gene3D" id="3.90.1530.10">
    <property type="entry name" value="Conserved hypothetical protein from pyrococcus furiosus pfu- 392566-001, ParB domain"/>
    <property type="match status" value="1"/>
</dbReference>
<sequence length="433" mass="48145">MCWRLGFTIFPWSPALAVSKSCAFLILCRRLRFSNFPQSSASGQLAESPSLNQNLVLYRDNALTSDSPTDTETTSHLLKLDAIRIYEKFQSLCPALSYEEANQLRDNILSDGEFREPLIVWKSEGILVDGHNRFNVWRNLTDEQRQRIAPPRIKQLEFLDRDAVHDWIINNQIGRRNVAPSQRAYLVGRLYNSQKRDNTSFLNRGNNPAESPSGQNVRTGETAGRIANQVGISEKQVRRDAKYAEAVDKLADNLGPEVRDELLTAKKVSKDRAVEIAALPADQQKAEYERAMGRGEPSPGITYNPAEWGGYEPVADPVVPDDTVTDYHVKEMQAPYREAQKHATALKKAIGELSSGPGGAWCNPNAMQDIMTCYTNLMNTINYRKPVAVCGYCNGKKCDRCYQTGALNKDQTQALAEGLSATGQATAGVQQAV</sequence>
<feature type="compositionally biased region" description="Polar residues" evidence="1">
    <location>
        <begin position="199"/>
        <end position="219"/>
    </location>
</feature>
<keyword evidence="2" id="KW-0732">Signal</keyword>
<dbReference type="Gene3D" id="1.10.10.2830">
    <property type="match status" value="1"/>
</dbReference>
<evidence type="ECO:0000313" key="4">
    <source>
        <dbReference type="Proteomes" id="UP000322887"/>
    </source>
</evidence>
<evidence type="ECO:0000256" key="2">
    <source>
        <dbReference type="SAM" id="SignalP"/>
    </source>
</evidence>
<feature type="region of interest" description="Disordered" evidence="1">
    <location>
        <begin position="197"/>
        <end position="222"/>
    </location>
</feature>
<name>A0ABX5YIJ0_9PLAN</name>
<dbReference type="EMBL" id="CP042910">
    <property type="protein sequence ID" value="QEG15527.1"/>
    <property type="molecule type" value="Genomic_DNA"/>
</dbReference>
<keyword evidence="4" id="KW-1185">Reference proteome</keyword>
<evidence type="ECO:0000256" key="1">
    <source>
        <dbReference type="SAM" id="MobiDB-lite"/>
    </source>
</evidence>
<proteinExistence type="predicted"/>
<gene>
    <name evidence="3" type="ORF">GmarT_13680</name>
</gene>
<evidence type="ECO:0000313" key="3">
    <source>
        <dbReference type="EMBL" id="QEG15527.1"/>
    </source>
</evidence>
<feature type="chain" id="PRO_5046837405" description="ParB/Sulfiredoxin domain-containing protein" evidence="2">
    <location>
        <begin position="18"/>
        <end position="433"/>
    </location>
</feature>
<feature type="signal peptide" evidence="2">
    <location>
        <begin position="1"/>
        <end position="17"/>
    </location>
</feature>
<dbReference type="Proteomes" id="UP000322887">
    <property type="component" value="Chromosome"/>
</dbReference>
<accession>A0ABX5YIJ0</accession>